<feature type="transmembrane region" description="Helical" evidence="10">
    <location>
        <begin position="209"/>
        <end position="228"/>
    </location>
</feature>
<feature type="transmembrane region" description="Helical" evidence="10">
    <location>
        <begin position="318"/>
        <end position="340"/>
    </location>
</feature>
<evidence type="ECO:0000256" key="3">
    <source>
        <dbReference type="ARBA" id="ARBA00022692"/>
    </source>
</evidence>
<evidence type="ECO:0000256" key="1">
    <source>
        <dbReference type="ARBA" id="ARBA00004141"/>
    </source>
</evidence>
<evidence type="ECO:0000256" key="10">
    <source>
        <dbReference type="SAM" id="Phobius"/>
    </source>
</evidence>
<feature type="transmembrane region" description="Helical" evidence="10">
    <location>
        <begin position="249"/>
        <end position="268"/>
    </location>
</feature>
<keyword evidence="3 10" id="KW-0812">Transmembrane</keyword>
<feature type="transmembrane region" description="Helical" evidence="10">
    <location>
        <begin position="410"/>
        <end position="430"/>
    </location>
</feature>
<evidence type="ECO:0000256" key="6">
    <source>
        <dbReference type="ARBA" id="ARBA00023136"/>
    </source>
</evidence>
<feature type="transmembrane region" description="Helical" evidence="10">
    <location>
        <begin position="382"/>
        <end position="404"/>
    </location>
</feature>
<evidence type="ECO:0000256" key="2">
    <source>
        <dbReference type="ARBA" id="ARBA00022448"/>
    </source>
</evidence>
<dbReference type="InterPro" id="IPR001807">
    <property type="entry name" value="ClC"/>
</dbReference>
<dbReference type="InterPro" id="IPR014743">
    <property type="entry name" value="Cl-channel_core"/>
</dbReference>
<feature type="transmembrane region" description="Helical" evidence="10">
    <location>
        <begin position="352"/>
        <end position="370"/>
    </location>
</feature>
<evidence type="ECO:0000256" key="4">
    <source>
        <dbReference type="ARBA" id="ARBA00022989"/>
    </source>
</evidence>
<keyword evidence="8" id="KW-0868">Chloride</keyword>
<feature type="transmembrane region" description="Helical" evidence="10">
    <location>
        <begin position="76"/>
        <end position="100"/>
    </location>
</feature>
<organism evidence="11 12">
    <name type="scientific">Microbaculum marinum</name>
    <dbReference type="NCBI Taxonomy" id="1764581"/>
    <lineage>
        <taxon>Bacteria</taxon>
        <taxon>Pseudomonadati</taxon>
        <taxon>Pseudomonadota</taxon>
        <taxon>Alphaproteobacteria</taxon>
        <taxon>Hyphomicrobiales</taxon>
        <taxon>Tepidamorphaceae</taxon>
        <taxon>Microbaculum</taxon>
    </lineage>
</organism>
<comment type="caution">
    <text evidence="11">The sequence shown here is derived from an EMBL/GenBank/DDBJ whole genome shotgun (WGS) entry which is preliminary data.</text>
</comment>
<dbReference type="PANTHER" id="PTHR43427">
    <property type="entry name" value="CHLORIDE CHANNEL PROTEIN CLC-E"/>
    <property type="match status" value="1"/>
</dbReference>
<keyword evidence="6 10" id="KW-0472">Membrane</keyword>
<evidence type="ECO:0000313" key="11">
    <source>
        <dbReference type="EMBL" id="MEJ8574310.1"/>
    </source>
</evidence>
<proteinExistence type="predicted"/>
<dbReference type="PRINTS" id="PR00762">
    <property type="entry name" value="CLCHANNEL"/>
</dbReference>
<feature type="transmembrane region" description="Helical" evidence="10">
    <location>
        <begin position="288"/>
        <end position="306"/>
    </location>
</feature>
<keyword evidence="4 10" id="KW-1133">Transmembrane helix</keyword>
<evidence type="ECO:0000256" key="7">
    <source>
        <dbReference type="ARBA" id="ARBA00023173"/>
    </source>
</evidence>
<dbReference type="GO" id="GO:0034707">
    <property type="term" value="C:chloride channel complex"/>
    <property type="evidence" value="ECO:0007669"/>
    <property type="project" value="UniProtKB-KW"/>
</dbReference>
<dbReference type="Proteomes" id="UP001378188">
    <property type="component" value="Unassembled WGS sequence"/>
</dbReference>
<dbReference type="RefSeq" id="WP_340332010.1">
    <property type="nucleotide sequence ID" value="NZ_JAZHOF010000011.1"/>
</dbReference>
<name>A0AAW9S174_9HYPH</name>
<dbReference type="PANTHER" id="PTHR43427:SF6">
    <property type="entry name" value="CHLORIDE CHANNEL PROTEIN CLC-E"/>
    <property type="match status" value="1"/>
</dbReference>
<feature type="transmembrane region" description="Helical" evidence="10">
    <location>
        <begin position="31"/>
        <end position="56"/>
    </location>
</feature>
<dbReference type="Pfam" id="PF00654">
    <property type="entry name" value="Voltage_CLC"/>
    <property type="match status" value="1"/>
</dbReference>
<gene>
    <name evidence="11" type="ORF">V3328_22690</name>
</gene>
<feature type="transmembrane region" description="Helical" evidence="10">
    <location>
        <begin position="173"/>
        <end position="197"/>
    </location>
</feature>
<keyword evidence="9" id="KW-0407">Ion channel</keyword>
<evidence type="ECO:0000256" key="8">
    <source>
        <dbReference type="ARBA" id="ARBA00023214"/>
    </source>
</evidence>
<keyword evidence="5" id="KW-0406">Ion transport</keyword>
<dbReference type="Gene3D" id="1.10.3080.10">
    <property type="entry name" value="Clc chloride channel"/>
    <property type="match status" value="1"/>
</dbReference>
<comment type="subcellular location">
    <subcellularLocation>
        <location evidence="1">Membrane</location>
        <topology evidence="1">Multi-pass membrane protein</topology>
    </subcellularLocation>
</comment>
<dbReference type="GO" id="GO:0005254">
    <property type="term" value="F:chloride channel activity"/>
    <property type="evidence" value="ECO:0007669"/>
    <property type="project" value="UniProtKB-KW"/>
</dbReference>
<dbReference type="SUPFAM" id="SSF81340">
    <property type="entry name" value="Clc chloride channel"/>
    <property type="match status" value="1"/>
</dbReference>
<protein>
    <submittedName>
        <fullName evidence="11">Chloride channel protein</fullName>
    </submittedName>
</protein>
<evidence type="ECO:0000313" key="12">
    <source>
        <dbReference type="Proteomes" id="UP001378188"/>
    </source>
</evidence>
<dbReference type="AlphaFoldDB" id="A0AAW9S174"/>
<dbReference type="InterPro" id="IPR050368">
    <property type="entry name" value="ClC-type_chloride_channel"/>
</dbReference>
<evidence type="ECO:0000256" key="9">
    <source>
        <dbReference type="ARBA" id="ARBA00023303"/>
    </source>
</evidence>
<keyword evidence="12" id="KW-1185">Reference proteome</keyword>
<evidence type="ECO:0000256" key="5">
    <source>
        <dbReference type="ARBA" id="ARBA00023065"/>
    </source>
</evidence>
<reference evidence="11 12" key="1">
    <citation type="submission" date="2024-02" db="EMBL/GenBank/DDBJ databases">
        <title>Genome analysis and characterization of Microbaculum marinisediminis sp. nov., isolated from marine sediment.</title>
        <authorList>
            <person name="Du Z.-J."/>
            <person name="Ye Y.-Q."/>
            <person name="Zhang Z.-R."/>
            <person name="Yuan S.-M."/>
            <person name="Zhang X.-Y."/>
        </authorList>
    </citation>
    <scope>NUCLEOTIDE SEQUENCE [LARGE SCALE GENOMIC DNA]</scope>
    <source>
        <strain evidence="11 12">SDUM1044001</strain>
    </source>
</reference>
<keyword evidence="7" id="KW-0869">Chloride channel</keyword>
<keyword evidence="2" id="KW-0813">Transport</keyword>
<sequence length="543" mass="57296">MLSPLRRGAALIGNWIAPNLRDCTGSRQPTIWLTAIGVGVTAAIGAIIFRLAISAFQIPWLGTASEHIATAARAAPWWMVLLAPAVGGLIVGLTLEYLIPGKRVEVVADVIEARALPSHQLTMRIGLGSAFVSALSLGTGASAGREGPVVHLGATLAAALTRALHLPAAARRTLLGCGVAAAISASFNAPIAGVLFAHEVILGHFAPTAFVPIVISSTVAAVISRWWFGDFPAFVVPHYQVTTYWEVPAFALLGLTCGLVAIIFQFSLVGTDWVARRMPIPLVLRPVLGGFAIGAIALVFPEILGVGYEATDQALNHALPLTMLLALIVVKTAATSITLASRFGGGIFSPSLYLGAMTGGAFGLIAASVFPDMASSHGLYAILGMGAVAGAVLGAPISTTLIVFELTGGYALSIALLLTVSIANGFNRAIHGRSFFHWQLESRGLFLAEGAHRRIVRNVRVSDFMRPLGDGETPFPVDSEETPTLKTEDILEIALRRFDETGQPRIAVASRTDPPMVVGWAHQIDALDRFAKELVEANVEEHR</sequence>
<dbReference type="EMBL" id="JAZHOF010000011">
    <property type="protein sequence ID" value="MEJ8574310.1"/>
    <property type="molecule type" value="Genomic_DNA"/>
</dbReference>
<dbReference type="CDD" id="cd00400">
    <property type="entry name" value="Voltage_gated_ClC"/>
    <property type="match status" value="1"/>
</dbReference>
<accession>A0AAW9S174</accession>